<dbReference type="InterPro" id="IPR043502">
    <property type="entry name" value="DNA/RNA_pol_sf"/>
</dbReference>
<feature type="domain" description="Reverse transcriptase" evidence="1">
    <location>
        <begin position="1"/>
        <end position="155"/>
    </location>
</feature>
<protein>
    <recommendedName>
        <fullName evidence="1">Reverse transcriptase domain-containing protein</fullName>
    </recommendedName>
</protein>
<sequence>MPNKWRKSILVPIYKNKQDIQSCVSYRGIKLMSHMMKLWERVVKQRLRQGTSILENQFGFMPGRSTTEAIYLMRKMMERYRSEKKDLHMVFIDLEKVYDRVPREVLWKVLEKKGVRIAYIRAIKDMYDEATTSVRSQTRITGEFPIRVGLHKGSS</sequence>
<dbReference type="CDD" id="cd01650">
    <property type="entry name" value="RT_nLTR_like"/>
    <property type="match status" value="1"/>
</dbReference>
<dbReference type="InterPro" id="IPR000477">
    <property type="entry name" value="RT_dom"/>
</dbReference>
<evidence type="ECO:0000313" key="2">
    <source>
        <dbReference type="EMBL" id="VFQ80887.1"/>
    </source>
</evidence>
<evidence type="ECO:0000259" key="1">
    <source>
        <dbReference type="PROSITE" id="PS50878"/>
    </source>
</evidence>
<dbReference type="AlphaFoldDB" id="A0A484LX86"/>
<gene>
    <name evidence="2" type="ORF">CCAM_LOCUS22663</name>
</gene>
<organism evidence="2 3">
    <name type="scientific">Cuscuta campestris</name>
    <dbReference type="NCBI Taxonomy" id="132261"/>
    <lineage>
        <taxon>Eukaryota</taxon>
        <taxon>Viridiplantae</taxon>
        <taxon>Streptophyta</taxon>
        <taxon>Embryophyta</taxon>
        <taxon>Tracheophyta</taxon>
        <taxon>Spermatophyta</taxon>
        <taxon>Magnoliopsida</taxon>
        <taxon>eudicotyledons</taxon>
        <taxon>Gunneridae</taxon>
        <taxon>Pentapetalae</taxon>
        <taxon>asterids</taxon>
        <taxon>lamiids</taxon>
        <taxon>Solanales</taxon>
        <taxon>Convolvulaceae</taxon>
        <taxon>Cuscuteae</taxon>
        <taxon>Cuscuta</taxon>
        <taxon>Cuscuta subgen. Grammica</taxon>
        <taxon>Cuscuta sect. Cleistogrammica</taxon>
    </lineage>
</organism>
<dbReference type="PANTHER" id="PTHR19446">
    <property type="entry name" value="REVERSE TRANSCRIPTASES"/>
    <property type="match status" value="1"/>
</dbReference>
<reference evidence="2 3" key="1">
    <citation type="submission" date="2018-04" db="EMBL/GenBank/DDBJ databases">
        <authorList>
            <person name="Vogel A."/>
        </authorList>
    </citation>
    <scope>NUCLEOTIDE SEQUENCE [LARGE SCALE GENOMIC DNA]</scope>
</reference>
<keyword evidence="3" id="KW-1185">Reference proteome</keyword>
<dbReference type="Proteomes" id="UP000595140">
    <property type="component" value="Unassembled WGS sequence"/>
</dbReference>
<dbReference type="EMBL" id="OOIL02002214">
    <property type="protein sequence ID" value="VFQ80887.1"/>
    <property type="molecule type" value="Genomic_DNA"/>
</dbReference>
<dbReference type="Pfam" id="PF00078">
    <property type="entry name" value="RVT_1"/>
    <property type="match status" value="1"/>
</dbReference>
<name>A0A484LX86_9ASTE</name>
<dbReference type="SUPFAM" id="SSF56672">
    <property type="entry name" value="DNA/RNA polymerases"/>
    <property type="match status" value="1"/>
</dbReference>
<proteinExistence type="predicted"/>
<accession>A0A484LX86</accession>
<dbReference type="PROSITE" id="PS50878">
    <property type="entry name" value="RT_POL"/>
    <property type="match status" value="1"/>
</dbReference>
<evidence type="ECO:0000313" key="3">
    <source>
        <dbReference type="Proteomes" id="UP000595140"/>
    </source>
</evidence>
<dbReference type="OrthoDB" id="1245115at2759"/>